<feature type="compositionally biased region" description="Low complexity" evidence="3">
    <location>
        <begin position="61"/>
        <end position="74"/>
    </location>
</feature>
<dbReference type="Pfam" id="PF08243">
    <property type="entry name" value="SPT2"/>
    <property type="match status" value="1"/>
</dbReference>
<evidence type="ECO:0000256" key="2">
    <source>
        <dbReference type="ARBA" id="ARBA00023054"/>
    </source>
</evidence>
<evidence type="ECO:0000313" key="4">
    <source>
        <dbReference type="EMBL" id="KAK8114637.1"/>
    </source>
</evidence>
<comment type="similarity">
    <text evidence="1">Belongs to the SPT2 family.</text>
</comment>
<proteinExistence type="inferred from homology"/>
<feature type="region of interest" description="Disordered" evidence="3">
    <location>
        <begin position="361"/>
        <end position="390"/>
    </location>
</feature>
<evidence type="ECO:0000256" key="1">
    <source>
        <dbReference type="ARBA" id="ARBA00006461"/>
    </source>
</evidence>
<organism evidence="4 5">
    <name type="scientific">Apiospora kogelbergensis</name>
    <dbReference type="NCBI Taxonomy" id="1337665"/>
    <lineage>
        <taxon>Eukaryota</taxon>
        <taxon>Fungi</taxon>
        <taxon>Dikarya</taxon>
        <taxon>Ascomycota</taxon>
        <taxon>Pezizomycotina</taxon>
        <taxon>Sordariomycetes</taxon>
        <taxon>Xylariomycetidae</taxon>
        <taxon>Amphisphaeriales</taxon>
        <taxon>Apiosporaceae</taxon>
        <taxon>Apiospora</taxon>
    </lineage>
</organism>
<evidence type="ECO:0008006" key="6">
    <source>
        <dbReference type="Google" id="ProtNLM"/>
    </source>
</evidence>
<dbReference type="Proteomes" id="UP001392437">
    <property type="component" value="Unassembled WGS sequence"/>
</dbReference>
<feature type="compositionally biased region" description="Basic and acidic residues" evidence="3">
    <location>
        <begin position="186"/>
        <end position="201"/>
    </location>
</feature>
<evidence type="ECO:0000256" key="3">
    <source>
        <dbReference type="SAM" id="MobiDB-lite"/>
    </source>
</evidence>
<feature type="compositionally biased region" description="Low complexity" evidence="3">
    <location>
        <begin position="240"/>
        <end position="252"/>
    </location>
</feature>
<feature type="compositionally biased region" description="Polar residues" evidence="3">
    <location>
        <begin position="16"/>
        <end position="34"/>
    </location>
</feature>
<name>A0AAW0QW88_9PEZI</name>
<accession>A0AAW0QW88</accession>
<dbReference type="EMBL" id="JAQQWP010000006">
    <property type="protein sequence ID" value="KAK8114637.1"/>
    <property type="molecule type" value="Genomic_DNA"/>
</dbReference>
<keyword evidence="5" id="KW-1185">Reference proteome</keyword>
<feature type="compositionally biased region" description="Polar residues" evidence="3">
    <location>
        <begin position="88"/>
        <end position="114"/>
    </location>
</feature>
<protein>
    <recommendedName>
        <fullName evidence="6">SPT2 chromatin protein</fullName>
    </recommendedName>
</protein>
<evidence type="ECO:0000313" key="5">
    <source>
        <dbReference type="Proteomes" id="UP001392437"/>
    </source>
</evidence>
<feature type="compositionally biased region" description="Acidic residues" evidence="3">
    <location>
        <begin position="309"/>
        <end position="328"/>
    </location>
</feature>
<feature type="region of interest" description="Disordered" evidence="3">
    <location>
        <begin position="13"/>
        <end position="345"/>
    </location>
</feature>
<sequence length="390" mass="41079">MPISDLLAEITGEKATANTTASITPSTVRTSTSLGLKRKADGDASNGANIKIHRTQQNGAPPRSSVSRKPSPTSSRPPNPTTKPSSSQAGQRSASTTPGSSKPYTGTAGANRQSGVPPLARKDLTERPKLSSTSSSSKSAPARPSPTAASASEPSKAPKKGSFAEIMARGAKAQKVMPKAGIIQHKALEKPLPKKERETAKAVKRPGANGTATTGSNRGGALQGKSSRPVPRSGAAGDAKSGSKSRPTSSGSDAPEKKKKVPIMTGYSGTARAAPPTKKSTSAAKGPSSRRPPGGLLAPLKVGRRDRFDDEFDEDLDDFVVDDGDDDDPYAHRYDYASDGSSDMEAGMDDIYAEESRAEKAARLEDRKEEQLLEKLKREKEEKRQRAGYR</sequence>
<keyword evidence="2" id="KW-0175">Coiled coil</keyword>
<dbReference type="SMART" id="SM00784">
    <property type="entry name" value="SPT2"/>
    <property type="match status" value="1"/>
</dbReference>
<feature type="compositionally biased region" description="Low complexity" evidence="3">
    <location>
        <begin position="130"/>
        <end position="155"/>
    </location>
</feature>
<comment type="caution">
    <text evidence="4">The sequence shown here is derived from an EMBL/GenBank/DDBJ whole genome shotgun (WGS) entry which is preliminary data.</text>
</comment>
<feature type="compositionally biased region" description="Basic and acidic residues" evidence="3">
    <location>
        <begin position="120"/>
        <end position="129"/>
    </location>
</feature>
<gene>
    <name evidence="4" type="ORF">PG999_006706</name>
</gene>
<dbReference type="InterPro" id="IPR013256">
    <property type="entry name" value="Chromatin_SPT2"/>
</dbReference>
<dbReference type="AlphaFoldDB" id="A0AAW0QW88"/>
<reference evidence="4 5" key="1">
    <citation type="submission" date="2023-01" db="EMBL/GenBank/DDBJ databases">
        <title>Analysis of 21 Apiospora genomes using comparative genomics revels a genus with tremendous synthesis potential of carbohydrate active enzymes and secondary metabolites.</title>
        <authorList>
            <person name="Sorensen T."/>
        </authorList>
    </citation>
    <scope>NUCLEOTIDE SEQUENCE [LARGE SCALE GENOMIC DNA]</scope>
    <source>
        <strain evidence="4 5">CBS 117206</strain>
    </source>
</reference>